<keyword evidence="5 6" id="KW-0472">Membrane</keyword>
<feature type="transmembrane region" description="Helical" evidence="6">
    <location>
        <begin position="1024"/>
        <end position="1044"/>
    </location>
</feature>
<feature type="transmembrane region" description="Helical" evidence="6">
    <location>
        <begin position="1056"/>
        <end position="1078"/>
    </location>
</feature>
<evidence type="ECO:0000259" key="7">
    <source>
        <dbReference type="PROSITE" id="PS50262"/>
    </source>
</evidence>
<accession>A0A3M6V1B7</accession>
<organism evidence="8 9">
    <name type="scientific">Pocillopora damicornis</name>
    <name type="common">Cauliflower coral</name>
    <name type="synonym">Millepora damicornis</name>
    <dbReference type="NCBI Taxonomy" id="46731"/>
    <lineage>
        <taxon>Eukaryota</taxon>
        <taxon>Metazoa</taxon>
        <taxon>Cnidaria</taxon>
        <taxon>Anthozoa</taxon>
        <taxon>Hexacorallia</taxon>
        <taxon>Scleractinia</taxon>
        <taxon>Astrocoeniina</taxon>
        <taxon>Pocilloporidae</taxon>
        <taxon>Pocillopora</taxon>
    </lineage>
</organism>
<dbReference type="PRINTS" id="PR00237">
    <property type="entry name" value="GPCRRHODOPSN"/>
</dbReference>
<dbReference type="AlphaFoldDB" id="A0A3M6V1B7"/>
<dbReference type="SUPFAM" id="SSF81321">
    <property type="entry name" value="Family A G protein-coupled receptor-like"/>
    <property type="match status" value="4"/>
</dbReference>
<feature type="transmembrane region" description="Helical" evidence="6">
    <location>
        <begin position="299"/>
        <end position="323"/>
    </location>
</feature>
<feature type="transmembrane region" description="Helical" evidence="6">
    <location>
        <begin position="143"/>
        <end position="161"/>
    </location>
</feature>
<dbReference type="CDD" id="cd00637">
    <property type="entry name" value="7tm_classA_rhodopsin-like"/>
    <property type="match status" value="4"/>
</dbReference>
<feature type="transmembrane region" description="Helical" evidence="6">
    <location>
        <begin position="854"/>
        <end position="875"/>
    </location>
</feature>
<feature type="transmembrane region" description="Helical" evidence="6">
    <location>
        <begin position="168"/>
        <end position="188"/>
    </location>
</feature>
<feature type="transmembrane region" description="Helical" evidence="6">
    <location>
        <begin position="229"/>
        <end position="248"/>
    </location>
</feature>
<dbReference type="PROSITE" id="PS50262">
    <property type="entry name" value="G_PROTEIN_RECEP_F1_2"/>
    <property type="match status" value="3"/>
</dbReference>
<feature type="transmembrane region" description="Helical" evidence="6">
    <location>
        <begin position="544"/>
        <end position="573"/>
    </location>
</feature>
<feature type="domain" description="G-protein coupled receptors family 1 profile" evidence="7">
    <location>
        <begin position="835"/>
        <end position="1076"/>
    </location>
</feature>
<feature type="transmembrane region" description="Helical" evidence="6">
    <location>
        <begin position="938"/>
        <end position="958"/>
    </location>
</feature>
<sequence>MNETLTCSFLDIDLDQTIDTHAANFATCVLNSIFSLITITGNFIILNAIWKNRELHSPSFVLLFFLALSDLLVGLICQPSFVAFKIAELRRDFSCYCISRMIQSISGWTTTGASLLTLSAVSLDRLLSLTLHLRYNTIVTVPRAFGACVFLWFFVVTVMMLRFTMTNWIILPLIILLTTFLVTALSTLKIFMIVRRHLCQIKQLQRNLNTSQTETVQVLKCRKSVVTVLYVYGLFWIFYVPFCVTMLMDSAEGYTLTVKIVYDYVGTIVFLNSFFNPIVYCWRIREIRNALDEEEKTASVVLCILCALFAITAISGNGIVLFIIWKTQELHSPSFILLFCLAMSDLLVGLVGQPSFVAYKIAESLESFSAYCNLRLIQFFCGWISSSVSFITVSGISVDRLLALHLHLRYKSIITVRRVITAIIIVWLVCSLATTLKLWVQNWIIIAIIGKLSAITTTAFCTGKIFRIARGHERQITGQNNIVTGCSIRTKDINIRACKKSATTVIYVFSWMLMFYLPFLVVMAMEMIKGDEKVVKIAYDKETITASILTCIFNAVFSLITSTGNFIILRVIWKTQELHSPSFMLLLCLSASDLLVGLICQPFYVAYQISELSDNYGAYCILRMTQNISSWTTAGVSLLILSCVSVDRLLALTLHLRYRTIVTVHRVLFVACFLWTGCITAVLLKVWIRNWIIIPLVVLLISFLVTAASTFQIVQIVRKHQRQIKQQQRNIQMNTVNALKCRRSAVTALYIYGLFLFFYVPFCSTLFAEALFGYTLKVKIAYDYTTTAVFVNSSLNPFLYCWRIKEIRHAGEKETFASVVLCVLCALLALTAISGNGIVIFVIWSTRELHSPSLVLLLLLAASDFLVGLVGQPFFVAFKIAESLRYFSAYCNLRLIQFFSGWITSGVSFITLSAISVDRLLALILHLRYKNIITVRRVIIAVIVVWLVCSILTILKFWVQNWIIIAVCTNLSAAVVIAFCTGKIFRIARRHERRIKEQNVALTLNPSLAGDFNVRKCKKSAMTVIYIFGLMLMLYIPFLAVMAVEIIKGKTNLVKVAYEWASLIVFINSSVNPVIYCWRMKQIRNGIKRFFGRLICPRIASSCCIQLVGLAAGSERS</sequence>
<keyword evidence="3 6" id="KW-0812">Transmembrane</keyword>
<evidence type="ECO:0000256" key="1">
    <source>
        <dbReference type="ARBA" id="ARBA00004651"/>
    </source>
</evidence>
<feature type="transmembrane region" description="Helical" evidence="6">
    <location>
        <begin position="505"/>
        <end position="524"/>
    </location>
</feature>
<evidence type="ECO:0000256" key="6">
    <source>
        <dbReference type="SAM" id="Phobius"/>
    </source>
</evidence>
<proteinExistence type="predicted"/>
<name>A0A3M6V1B7_POCDA</name>
<evidence type="ECO:0000256" key="3">
    <source>
        <dbReference type="ARBA" id="ARBA00022692"/>
    </source>
</evidence>
<feature type="transmembrane region" description="Helical" evidence="6">
    <location>
        <begin position="667"/>
        <end position="688"/>
    </location>
</feature>
<feature type="transmembrane region" description="Helical" evidence="6">
    <location>
        <begin position="585"/>
        <end position="607"/>
    </location>
</feature>
<protein>
    <recommendedName>
        <fullName evidence="7">G-protein coupled receptors family 1 profile domain-containing protein</fullName>
    </recommendedName>
</protein>
<dbReference type="InterPro" id="IPR017452">
    <property type="entry name" value="GPCR_Rhodpsn_7TM"/>
</dbReference>
<feature type="domain" description="G-protein coupled receptors family 1 profile" evidence="7">
    <location>
        <begin position="41"/>
        <end position="280"/>
    </location>
</feature>
<evidence type="ECO:0000313" key="9">
    <source>
        <dbReference type="Proteomes" id="UP000275408"/>
    </source>
</evidence>
<feature type="transmembrane region" description="Helical" evidence="6">
    <location>
        <begin position="895"/>
        <end position="917"/>
    </location>
</feature>
<dbReference type="GO" id="GO:0004930">
    <property type="term" value="F:G protein-coupled receptor activity"/>
    <property type="evidence" value="ECO:0007669"/>
    <property type="project" value="InterPro"/>
</dbReference>
<evidence type="ECO:0000256" key="4">
    <source>
        <dbReference type="ARBA" id="ARBA00022989"/>
    </source>
</evidence>
<feature type="transmembrane region" description="Helical" evidence="6">
    <location>
        <begin position="376"/>
        <end position="398"/>
    </location>
</feature>
<feature type="transmembrane region" description="Helical" evidence="6">
    <location>
        <begin position="694"/>
        <end position="717"/>
    </location>
</feature>
<dbReference type="EMBL" id="RCHS01000309">
    <property type="protein sequence ID" value="RMX59564.1"/>
    <property type="molecule type" value="Genomic_DNA"/>
</dbReference>
<feature type="transmembrane region" description="Helical" evidence="6">
    <location>
        <begin position="749"/>
        <end position="768"/>
    </location>
</feature>
<feature type="transmembrane region" description="Helical" evidence="6">
    <location>
        <begin position="816"/>
        <end position="842"/>
    </location>
</feature>
<reference evidence="8 9" key="1">
    <citation type="journal article" date="2018" name="Sci. Rep.">
        <title>Comparative analysis of the Pocillopora damicornis genome highlights role of immune system in coral evolution.</title>
        <authorList>
            <person name="Cunning R."/>
            <person name="Bay R.A."/>
            <person name="Gillette P."/>
            <person name="Baker A.C."/>
            <person name="Traylor-Knowles N."/>
        </authorList>
    </citation>
    <scope>NUCLEOTIDE SEQUENCE [LARGE SCALE GENOMIC DNA]</scope>
    <source>
        <strain evidence="8">RSMAS</strain>
        <tissue evidence="8">Whole animal</tissue>
    </source>
</reference>
<evidence type="ECO:0000256" key="2">
    <source>
        <dbReference type="ARBA" id="ARBA00022475"/>
    </source>
</evidence>
<gene>
    <name evidence="8" type="ORF">pdam_00003638</name>
</gene>
<dbReference type="Pfam" id="PF00001">
    <property type="entry name" value="7tm_1"/>
    <property type="match status" value="5"/>
</dbReference>
<keyword evidence="2" id="KW-1003">Cell membrane</keyword>
<keyword evidence="9" id="KW-1185">Reference proteome</keyword>
<evidence type="ECO:0000256" key="5">
    <source>
        <dbReference type="ARBA" id="ARBA00023136"/>
    </source>
</evidence>
<comment type="caution">
    <text evidence="8">The sequence shown here is derived from an EMBL/GenBank/DDBJ whole genome shotgun (WGS) entry which is preliminary data.</text>
</comment>
<dbReference type="Proteomes" id="UP000275408">
    <property type="component" value="Unassembled WGS sequence"/>
</dbReference>
<feature type="transmembrane region" description="Helical" evidence="6">
    <location>
        <begin position="627"/>
        <end position="646"/>
    </location>
</feature>
<evidence type="ECO:0000313" key="8">
    <source>
        <dbReference type="EMBL" id="RMX59564.1"/>
    </source>
</evidence>
<dbReference type="GO" id="GO:0005886">
    <property type="term" value="C:plasma membrane"/>
    <property type="evidence" value="ECO:0007669"/>
    <property type="project" value="UniProtKB-SubCell"/>
</dbReference>
<dbReference type="SMART" id="SM01381">
    <property type="entry name" value="7TM_GPCR_Srsx"/>
    <property type="match status" value="1"/>
</dbReference>
<comment type="subcellular location">
    <subcellularLocation>
        <location evidence="1">Cell membrane</location>
        <topology evidence="1">Multi-pass membrane protein</topology>
    </subcellularLocation>
</comment>
<dbReference type="Gene3D" id="1.20.1070.10">
    <property type="entry name" value="Rhodopsin 7-helix transmembrane proteins"/>
    <property type="match status" value="4"/>
</dbReference>
<feature type="transmembrane region" description="Helical" evidence="6">
    <location>
        <begin position="964"/>
        <end position="985"/>
    </location>
</feature>
<dbReference type="InterPro" id="IPR000276">
    <property type="entry name" value="GPCR_Rhodpsn"/>
</dbReference>
<feature type="transmembrane region" description="Helical" evidence="6">
    <location>
        <begin position="419"/>
        <end position="438"/>
    </location>
</feature>
<feature type="transmembrane region" description="Helical" evidence="6">
    <location>
        <begin position="260"/>
        <end position="279"/>
    </location>
</feature>
<feature type="domain" description="G-protein coupled receptors family 1 profile" evidence="7">
    <location>
        <begin position="316"/>
        <end position="800"/>
    </location>
</feature>
<keyword evidence="4 6" id="KW-1133">Transmembrane helix</keyword>
<dbReference type="OrthoDB" id="5955161at2759"/>
<dbReference type="PANTHER" id="PTHR22750">
    <property type="entry name" value="G-PROTEIN COUPLED RECEPTOR"/>
    <property type="match status" value="1"/>
</dbReference>
<feature type="transmembrane region" description="Helical" evidence="6">
    <location>
        <begin position="28"/>
        <end position="50"/>
    </location>
</feature>
<feature type="transmembrane region" description="Helical" evidence="6">
    <location>
        <begin position="444"/>
        <end position="466"/>
    </location>
</feature>
<feature type="transmembrane region" description="Helical" evidence="6">
    <location>
        <begin position="62"/>
        <end position="84"/>
    </location>
</feature>